<dbReference type="PROSITE" id="PS51219">
    <property type="entry name" value="DPCK"/>
    <property type="match status" value="1"/>
</dbReference>
<dbReference type="SUPFAM" id="SSF52540">
    <property type="entry name" value="P-loop containing nucleoside triphosphate hydrolases"/>
    <property type="match status" value="1"/>
</dbReference>
<comment type="catalytic activity">
    <reaction evidence="3">
        <text>3'-dephospho-CoA + ATP = ADP + CoA + H(+)</text>
        <dbReference type="Rhea" id="RHEA:18245"/>
        <dbReference type="ChEBI" id="CHEBI:15378"/>
        <dbReference type="ChEBI" id="CHEBI:30616"/>
        <dbReference type="ChEBI" id="CHEBI:57287"/>
        <dbReference type="ChEBI" id="CHEBI:57328"/>
        <dbReference type="ChEBI" id="CHEBI:456216"/>
        <dbReference type="EC" id="2.7.1.24"/>
    </reaction>
</comment>
<dbReference type="InterPro" id="IPR001977">
    <property type="entry name" value="Depp_CoAkinase"/>
</dbReference>
<feature type="binding site" evidence="3">
    <location>
        <begin position="11"/>
        <end position="16"/>
    </location>
    <ligand>
        <name>ATP</name>
        <dbReference type="ChEBI" id="CHEBI:30616"/>
    </ligand>
</feature>
<dbReference type="CDD" id="cd02022">
    <property type="entry name" value="DPCK"/>
    <property type="match status" value="1"/>
</dbReference>
<keyword evidence="2 3" id="KW-0067">ATP-binding</keyword>
<gene>
    <name evidence="3 5" type="primary">coaE</name>
    <name evidence="5" type="ORF">OCV51_07935</name>
</gene>
<dbReference type="RefSeq" id="WP_059069279.1">
    <property type="nucleotide sequence ID" value="NZ_JAOQJX010000010.1"/>
</dbReference>
<dbReference type="InterPro" id="IPR027417">
    <property type="entry name" value="P-loop_NTPase"/>
</dbReference>
<evidence type="ECO:0000256" key="1">
    <source>
        <dbReference type="ARBA" id="ARBA00022741"/>
    </source>
</evidence>
<evidence type="ECO:0000256" key="4">
    <source>
        <dbReference type="NCBIfam" id="TIGR00152"/>
    </source>
</evidence>
<dbReference type="Pfam" id="PF01121">
    <property type="entry name" value="CoaE"/>
    <property type="match status" value="1"/>
</dbReference>
<dbReference type="EMBL" id="JAOQJX010000010">
    <property type="protein sequence ID" value="MCU6747585.1"/>
    <property type="molecule type" value="Genomic_DNA"/>
</dbReference>
<comment type="pathway">
    <text evidence="3">Cofactor biosynthesis; coenzyme A biosynthesis; CoA from (R)-pantothenate: step 5/5.</text>
</comment>
<dbReference type="PANTHER" id="PTHR10695:SF46">
    <property type="entry name" value="BIFUNCTIONAL COENZYME A SYNTHASE-RELATED"/>
    <property type="match status" value="1"/>
</dbReference>
<dbReference type="NCBIfam" id="TIGR00152">
    <property type="entry name" value="dephospho-CoA kinase"/>
    <property type="match status" value="1"/>
</dbReference>
<proteinExistence type="inferred from homology"/>
<dbReference type="PANTHER" id="PTHR10695">
    <property type="entry name" value="DEPHOSPHO-COA KINASE-RELATED"/>
    <property type="match status" value="1"/>
</dbReference>
<comment type="caution">
    <text evidence="5">The sequence shown here is derived from an EMBL/GenBank/DDBJ whole genome shotgun (WGS) entry which is preliminary data.</text>
</comment>
<evidence type="ECO:0000256" key="3">
    <source>
        <dbReference type="HAMAP-Rule" id="MF_00376"/>
    </source>
</evidence>
<sequence length="194" mass="22259">MKIIGVTGGVGSGKSAVLTVLEEKYGAYVCQLDTVAKELQKPGSTCLEKIVALFGRRILREDGKLDRQKLSREVFGDQEKLKRLNEIVHPEVKAWVCADIERRKKEDRKLYVMEAALLLEAGYEPLCDEIWYVYAPKEVRIKRLQESRGYTREKTEKIVASQLDEEMFRERCTAVIDNSGTFENTERQIGDRVL</sequence>
<dbReference type="EC" id="2.7.1.24" evidence="3 4"/>
<evidence type="ECO:0000313" key="5">
    <source>
        <dbReference type="EMBL" id="MCU6747585.1"/>
    </source>
</evidence>
<protein>
    <recommendedName>
        <fullName evidence="3 4">Dephospho-CoA kinase</fullName>
        <ecNumber evidence="3 4">2.7.1.24</ecNumber>
    </recommendedName>
    <alternativeName>
        <fullName evidence="3">Dephosphocoenzyme A kinase</fullName>
    </alternativeName>
</protein>
<dbReference type="HAMAP" id="MF_00376">
    <property type="entry name" value="Dephospho_CoA_kinase"/>
    <property type="match status" value="1"/>
</dbReference>
<keyword evidence="3" id="KW-0963">Cytoplasm</keyword>
<accession>A0ABT2TBD8</accession>
<keyword evidence="3" id="KW-0173">Coenzyme A biosynthesis</keyword>
<keyword evidence="3 5" id="KW-0808">Transferase</keyword>
<dbReference type="Proteomes" id="UP001652394">
    <property type="component" value="Unassembled WGS sequence"/>
</dbReference>
<reference evidence="5 6" key="1">
    <citation type="journal article" date="2021" name="ISME Commun">
        <title>Automated analysis of genomic sequences facilitates high-throughput and comprehensive description of bacteria.</title>
        <authorList>
            <person name="Hitch T.C.A."/>
        </authorList>
    </citation>
    <scope>NUCLEOTIDE SEQUENCE [LARGE SCALE GENOMIC DNA]</scope>
    <source>
        <strain evidence="5 6">H2_18</strain>
    </source>
</reference>
<organism evidence="5 6">
    <name type="scientific">Faecalicatena acetigenes</name>
    <dbReference type="NCBI Taxonomy" id="2981790"/>
    <lineage>
        <taxon>Bacteria</taxon>
        <taxon>Bacillati</taxon>
        <taxon>Bacillota</taxon>
        <taxon>Clostridia</taxon>
        <taxon>Lachnospirales</taxon>
        <taxon>Lachnospiraceae</taxon>
        <taxon>Faecalicatena</taxon>
    </lineage>
</organism>
<dbReference type="GO" id="GO:0004140">
    <property type="term" value="F:dephospho-CoA kinase activity"/>
    <property type="evidence" value="ECO:0007669"/>
    <property type="project" value="UniProtKB-EC"/>
</dbReference>
<comment type="function">
    <text evidence="3">Catalyzes the phosphorylation of the 3'-hydroxyl group of dephosphocoenzyme A to form coenzyme A.</text>
</comment>
<keyword evidence="1 3" id="KW-0547">Nucleotide-binding</keyword>
<keyword evidence="6" id="KW-1185">Reference proteome</keyword>
<evidence type="ECO:0000256" key="2">
    <source>
        <dbReference type="ARBA" id="ARBA00022840"/>
    </source>
</evidence>
<name>A0ABT2TBD8_9FIRM</name>
<comment type="similarity">
    <text evidence="3">Belongs to the CoaE family.</text>
</comment>
<comment type="subcellular location">
    <subcellularLocation>
        <location evidence="3">Cytoplasm</location>
    </subcellularLocation>
</comment>
<dbReference type="Gene3D" id="3.40.50.300">
    <property type="entry name" value="P-loop containing nucleotide triphosphate hydrolases"/>
    <property type="match status" value="1"/>
</dbReference>
<keyword evidence="3 5" id="KW-0418">Kinase</keyword>
<evidence type="ECO:0000313" key="6">
    <source>
        <dbReference type="Proteomes" id="UP001652394"/>
    </source>
</evidence>